<sequence length="334" mass="34919">MSWIATAIIGGAVIGGGAAIIGSKSASRASVQATEIQAEAQGEATAETRKQFDIVRADLQKALDQGLIDLDTANKVAEGFLTGGFEQARNILAETITGQPGGGLVDDRLPPGAGLEELNLARGFLRDPSRALELPGVQFQFEQGERALENILSKSTGGAVSGDIIKAAQEFGQNFASTKLDEAINRLVPFIDVGLETRTNLATLGLEEGETLANLASTLGINLANLRSSAASGQAATAQAFTPLLASGLSRVGDIEAGGRIRESNININLANQLSRTGSTAIEQLIETGVGRGRAPGRERTFSSLTTPQVPLNQFFNPQTGIDPNLLSQGPFRR</sequence>
<dbReference type="AlphaFoldDB" id="A0A0F9CZG6"/>
<gene>
    <name evidence="1" type="ORF">LCGC14_2608300</name>
</gene>
<comment type="caution">
    <text evidence="1">The sequence shown here is derived from an EMBL/GenBank/DDBJ whole genome shotgun (WGS) entry which is preliminary data.</text>
</comment>
<reference evidence="1" key="1">
    <citation type="journal article" date="2015" name="Nature">
        <title>Complex archaea that bridge the gap between prokaryotes and eukaryotes.</title>
        <authorList>
            <person name="Spang A."/>
            <person name="Saw J.H."/>
            <person name="Jorgensen S.L."/>
            <person name="Zaremba-Niedzwiedzka K."/>
            <person name="Martijn J."/>
            <person name="Lind A.E."/>
            <person name="van Eijk R."/>
            <person name="Schleper C."/>
            <person name="Guy L."/>
            <person name="Ettema T.J."/>
        </authorList>
    </citation>
    <scope>NUCLEOTIDE SEQUENCE</scope>
</reference>
<name>A0A0F9CZG6_9ZZZZ</name>
<organism evidence="1">
    <name type="scientific">marine sediment metagenome</name>
    <dbReference type="NCBI Taxonomy" id="412755"/>
    <lineage>
        <taxon>unclassified sequences</taxon>
        <taxon>metagenomes</taxon>
        <taxon>ecological metagenomes</taxon>
    </lineage>
</organism>
<dbReference type="EMBL" id="LAZR01044211">
    <property type="protein sequence ID" value="KKL05213.1"/>
    <property type="molecule type" value="Genomic_DNA"/>
</dbReference>
<proteinExistence type="predicted"/>
<evidence type="ECO:0000313" key="1">
    <source>
        <dbReference type="EMBL" id="KKL05213.1"/>
    </source>
</evidence>
<protein>
    <submittedName>
        <fullName evidence="1">Uncharacterized protein</fullName>
    </submittedName>
</protein>
<accession>A0A0F9CZG6</accession>